<reference evidence="3" key="1">
    <citation type="journal article" date="2019" name="Int. J. Syst. Evol. Microbiol.">
        <title>The Global Catalogue of Microorganisms (GCM) 10K type strain sequencing project: providing services to taxonomists for standard genome sequencing and annotation.</title>
        <authorList>
            <consortium name="The Broad Institute Genomics Platform"/>
            <consortium name="The Broad Institute Genome Sequencing Center for Infectious Disease"/>
            <person name="Wu L."/>
            <person name="Ma J."/>
        </authorList>
    </citation>
    <scope>NUCLEOTIDE SEQUENCE [LARGE SCALE GENOMIC DNA]</scope>
    <source>
        <strain evidence="3">JCM 13584</strain>
    </source>
</reference>
<evidence type="ECO:0000256" key="1">
    <source>
        <dbReference type="SAM" id="SignalP"/>
    </source>
</evidence>
<dbReference type="PROSITE" id="PS51257">
    <property type="entry name" value="PROKAR_LIPOPROTEIN"/>
    <property type="match status" value="1"/>
</dbReference>
<evidence type="ECO:0000313" key="2">
    <source>
        <dbReference type="EMBL" id="GAA1939270.1"/>
    </source>
</evidence>
<evidence type="ECO:0008006" key="4">
    <source>
        <dbReference type="Google" id="ProtNLM"/>
    </source>
</evidence>
<keyword evidence="1" id="KW-0732">Signal</keyword>
<gene>
    <name evidence="2" type="ORF">GCM10009717_02050</name>
</gene>
<dbReference type="EMBL" id="BAAAMK010000001">
    <property type="protein sequence ID" value="GAA1939270.1"/>
    <property type="molecule type" value="Genomic_DNA"/>
</dbReference>
<name>A0ABP5BC01_9MICO</name>
<feature type="signal peptide" evidence="1">
    <location>
        <begin position="1"/>
        <end position="29"/>
    </location>
</feature>
<feature type="chain" id="PRO_5045906789" description="NTF2-like N-terminal transpeptidase domain-containing protein" evidence="1">
    <location>
        <begin position="30"/>
        <end position="183"/>
    </location>
</feature>
<dbReference type="RefSeq" id="WP_157415159.1">
    <property type="nucleotide sequence ID" value="NZ_BAAAMK010000001.1"/>
</dbReference>
<keyword evidence="3" id="KW-1185">Reference proteome</keyword>
<comment type="caution">
    <text evidence="2">The sequence shown here is derived from an EMBL/GenBank/DDBJ whole genome shotgun (WGS) entry which is preliminary data.</text>
</comment>
<sequence>MPIPRARHLALVATAAALALALSACSADAEPTPSASPAPTEAAPIFASDEEALAAAVAAYDRYLDVTQQIGEDGGANAERILEVATQDYANQEIPNYESLAQHEYRVVGRGTIDAPRLMERSGSVVRIYGCVGVGTTRVLDASGVDITSSERPTTIPLQLSFEAKNDTLLVADSDVWSGDDFC</sequence>
<dbReference type="Proteomes" id="UP001499954">
    <property type="component" value="Unassembled WGS sequence"/>
</dbReference>
<evidence type="ECO:0000313" key="3">
    <source>
        <dbReference type="Proteomes" id="UP001499954"/>
    </source>
</evidence>
<protein>
    <recommendedName>
        <fullName evidence="4">NTF2-like N-terminal transpeptidase domain-containing protein</fullName>
    </recommendedName>
</protein>
<proteinExistence type="predicted"/>
<organism evidence="2 3">
    <name type="scientific">Agromyces allii</name>
    <dbReference type="NCBI Taxonomy" id="393607"/>
    <lineage>
        <taxon>Bacteria</taxon>
        <taxon>Bacillati</taxon>
        <taxon>Actinomycetota</taxon>
        <taxon>Actinomycetes</taxon>
        <taxon>Micrococcales</taxon>
        <taxon>Microbacteriaceae</taxon>
        <taxon>Agromyces</taxon>
    </lineage>
</organism>
<accession>A0ABP5BC01</accession>